<gene>
    <name evidence="1" type="ORF">JY651_09350</name>
</gene>
<evidence type="ECO:0008006" key="3">
    <source>
        <dbReference type="Google" id="ProtNLM"/>
    </source>
</evidence>
<sequence>MENAFRGVVHSGCFTDERNLALVVSHPHPDGDHGGGPGPVEEWREPCDSDTYRSLIDSDFDPDDVSFEVDAFQHVALCTNGTWTLEELPGSGTVETLCHLDSGNLGALLSYGNSAFFAAIRENGHWKSFEYQGLPTGLFETRACFIGADVVLGGRRSYNSDSSSEVGLLVRGDGAMTWTHSLGQVPGRVLALEGCLGADGTRFLYAGGKGLWMHADDGWRDVHPYLGGEVVFLRCFPSGEVIAGTTKGDVIAGTGEGCRVVGRVGPIHSAERFGDSLYVADAERVYRLGPSGFERCAIPLEDSIGRYATVGRLASGGGRLWLAGSHVLASTLDGSTWTTHAVR</sequence>
<proteinExistence type="predicted"/>
<accession>A0ABX7P3T6</accession>
<organism evidence="1 2">
    <name type="scientific">Pyxidicoccus parkwayensis</name>
    <dbReference type="NCBI Taxonomy" id="2813578"/>
    <lineage>
        <taxon>Bacteria</taxon>
        <taxon>Pseudomonadati</taxon>
        <taxon>Myxococcota</taxon>
        <taxon>Myxococcia</taxon>
        <taxon>Myxococcales</taxon>
        <taxon>Cystobacterineae</taxon>
        <taxon>Myxococcaceae</taxon>
        <taxon>Pyxidicoccus</taxon>
    </lineage>
</organism>
<dbReference type="Proteomes" id="UP000662747">
    <property type="component" value="Chromosome"/>
</dbReference>
<evidence type="ECO:0000313" key="2">
    <source>
        <dbReference type="Proteomes" id="UP000662747"/>
    </source>
</evidence>
<reference evidence="1 2" key="1">
    <citation type="submission" date="2021-02" db="EMBL/GenBank/DDBJ databases">
        <title>De Novo genome assembly of isolated myxobacteria.</title>
        <authorList>
            <person name="Stevens D.C."/>
        </authorList>
    </citation>
    <scope>NUCLEOTIDE SEQUENCE [LARGE SCALE GENOMIC DNA]</scope>
    <source>
        <strain evidence="2">SCPEA02</strain>
    </source>
</reference>
<name>A0ABX7P3T6_9BACT</name>
<keyword evidence="2" id="KW-1185">Reference proteome</keyword>
<dbReference type="EMBL" id="CP071090">
    <property type="protein sequence ID" value="QSQ25111.1"/>
    <property type="molecule type" value="Genomic_DNA"/>
</dbReference>
<protein>
    <recommendedName>
        <fullName evidence="3">Lipoprotein</fullName>
    </recommendedName>
</protein>
<dbReference type="RefSeq" id="WP_206726668.1">
    <property type="nucleotide sequence ID" value="NZ_CP071090.1"/>
</dbReference>
<evidence type="ECO:0000313" key="1">
    <source>
        <dbReference type="EMBL" id="QSQ25111.1"/>
    </source>
</evidence>